<name>C4JJD5_UNCRE</name>
<dbReference type="RefSeq" id="XP_002542226.1">
    <property type="nucleotide sequence ID" value="XM_002542180.1"/>
</dbReference>
<feature type="compositionally biased region" description="Acidic residues" evidence="1">
    <location>
        <begin position="226"/>
        <end position="243"/>
    </location>
</feature>
<evidence type="ECO:0000313" key="3">
    <source>
        <dbReference type="Proteomes" id="UP000002058"/>
    </source>
</evidence>
<organism evidence="2 3">
    <name type="scientific">Uncinocarpus reesii (strain UAMH 1704)</name>
    <dbReference type="NCBI Taxonomy" id="336963"/>
    <lineage>
        <taxon>Eukaryota</taxon>
        <taxon>Fungi</taxon>
        <taxon>Dikarya</taxon>
        <taxon>Ascomycota</taxon>
        <taxon>Pezizomycotina</taxon>
        <taxon>Eurotiomycetes</taxon>
        <taxon>Eurotiomycetidae</taxon>
        <taxon>Onygenales</taxon>
        <taxon>Onygenaceae</taxon>
        <taxon>Uncinocarpus</taxon>
    </lineage>
</organism>
<dbReference type="eggNOG" id="ENOG502RZVD">
    <property type="taxonomic scope" value="Eukaryota"/>
</dbReference>
<feature type="compositionally biased region" description="Polar residues" evidence="1">
    <location>
        <begin position="386"/>
        <end position="397"/>
    </location>
</feature>
<evidence type="ECO:0000313" key="2">
    <source>
        <dbReference type="EMBL" id="EEP76893.1"/>
    </source>
</evidence>
<dbReference type="VEuPathDB" id="FungiDB:UREG_01742"/>
<proteinExistence type="predicted"/>
<sequence length="515" mass="56073">MTESKSRPPSILLEPPPKGVELEDPGAHESAAESDDEHFSDASEGRNHSGAGSPRIQIPSPREGESDHLNVPLSPGGSPIPRTVVEKVDLEDASYGEEPGTPAYEARKMDAVPDLVYKVGEWHPEFPESTSLNPSGSPTPISPPGTMLSRVDSLPERTTSPLSFTAHKRSPSDAQPDVVVDVSDPKGSPSLSGYSASPQELDQNVDPTNDPENNIAGDGNAPSFGDDFDDFEEGNESAEQDDFGDFDNEFQVASTDTVVDSGQGHNRYISMEEPFPTSASAPLDFGSFDSLSTFLDATSDHLDMLFPKSTNLPSAHPIDRIPDSSAIFNTERSLSLWSQLVAPPPLQPPNWTKSRIRRLFLVSLGVPVDLDEILPASKQKKLVLPSITTHDASGQSRSRPKKSQEGSDQTARSSTSTDAARSRSRNLPSRRRRQQAPPELDLSAVRRLCATTDAALDGLTDEEMQHHLKTLEEMTVRASEVLEYWLKKRDGQVGEKEAYNGVIENLVKHARQVRS</sequence>
<feature type="region of interest" description="Disordered" evidence="1">
    <location>
        <begin position="1"/>
        <end position="82"/>
    </location>
</feature>
<feature type="compositionally biased region" description="Polar residues" evidence="1">
    <location>
        <begin position="189"/>
        <end position="212"/>
    </location>
</feature>
<dbReference type="EMBL" id="CH476615">
    <property type="protein sequence ID" value="EEP76893.1"/>
    <property type="molecule type" value="Genomic_DNA"/>
</dbReference>
<dbReference type="GeneID" id="8443795"/>
<accession>C4JJD5</accession>
<dbReference type="HOGENOM" id="CLU_022564_2_0_1"/>
<dbReference type="InterPro" id="IPR031355">
    <property type="entry name" value="YBL010C/LAA2-like"/>
</dbReference>
<evidence type="ECO:0000256" key="1">
    <source>
        <dbReference type="SAM" id="MobiDB-lite"/>
    </source>
</evidence>
<feature type="region of interest" description="Disordered" evidence="1">
    <location>
        <begin position="125"/>
        <end position="243"/>
    </location>
</feature>
<feature type="compositionally biased region" description="Basic residues" evidence="1">
    <location>
        <begin position="422"/>
        <end position="434"/>
    </location>
</feature>
<dbReference type="KEGG" id="ure:UREG_01742"/>
<dbReference type="STRING" id="336963.C4JJD5"/>
<dbReference type="OMA" id="WTKSRIR"/>
<dbReference type="PANTHER" id="PTHR38698">
    <property type="entry name" value="EXPRESSED PROTEIN"/>
    <property type="match status" value="1"/>
</dbReference>
<protein>
    <submittedName>
        <fullName evidence="2">Uncharacterized protein</fullName>
    </submittedName>
</protein>
<dbReference type="Pfam" id="PF17104">
    <property type="entry name" value="YBL010C_LAA2"/>
    <property type="match status" value="1"/>
</dbReference>
<feature type="region of interest" description="Disordered" evidence="1">
    <location>
        <begin position="385"/>
        <end position="443"/>
    </location>
</feature>
<feature type="compositionally biased region" description="Low complexity" evidence="1">
    <location>
        <begin position="407"/>
        <end position="419"/>
    </location>
</feature>
<dbReference type="OrthoDB" id="5378975at2759"/>
<dbReference type="AlphaFoldDB" id="C4JJD5"/>
<gene>
    <name evidence="2" type="ORF">UREG_01742</name>
</gene>
<reference evidence="3" key="1">
    <citation type="journal article" date="2009" name="Genome Res.">
        <title>Comparative genomic analyses of the human fungal pathogens Coccidioides and their relatives.</title>
        <authorList>
            <person name="Sharpton T.J."/>
            <person name="Stajich J.E."/>
            <person name="Rounsley S.D."/>
            <person name="Gardner M.J."/>
            <person name="Wortman J.R."/>
            <person name="Jordar V.S."/>
            <person name="Maiti R."/>
            <person name="Kodira C.D."/>
            <person name="Neafsey D.E."/>
            <person name="Zeng Q."/>
            <person name="Hung C.-Y."/>
            <person name="McMahan C."/>
            <person name="Muszewska A."/>
            <person name="Grynberg M."/>
            <person name="Mandel M.A."/>
            <person name="Kellner E.M."/>
            <person name="Barker B.M."/>
            <person name="Galgiani J.N."/>
            <person name="Orbach M.J."/>
            <person name="Kirkland T.N."/>
            <person name="Cole G.T."/>
            <person name="Henn M.R."/>
            <person name="Birren B.W."/>
            <person name="Taylor J.W."/>
        </authorList>
    </citation>
    <scope>NUCLEOTIDE SEQUENCE [LARGE SCALE GENOMIC DNA]</scope>
    <source>
        <strain evidence="3">UAMH 1704</strain>
    </source>
</reference>
<dbReference type="Proteomes" id="UP000002058">
    <property type="component" value="Unassembled WGS sequence"/>
</dbReference>
<feature type="compositionally biased region" description="Basic and acidic residues" evidence="1">
    <location>
        <begin position="25"/>
        <end position="47"/>
    </location>
</feature>
<keyword evidence="3" id="KW-1185">Reference proteome</keyword>
<dbReference type="InParanoid" id="C4JJD5"/>
<dbReference type="PANTHER" id="PTHR38698:SF1">
    <property type="entry name" value="FUNGAL PROTEIN"/>
    <property type="match status" value="1"/>
</dbReference>